<evidence type="ECO:0000259" key="1">
    <source>
        <dbReference type="PROSITE" id="PS51766"/>
    </source>
</evidence>
<gene>
    <name evidence="2" type="ORF">FUA23_17160</name>
</gene>
<dbReference type="InterPro" id="IPR016134">
    <property type="entry name" value="Dockerin_dom"/>
</dbReference>
<dbReference type="Proteomes" id="UP000321907">
    <property type="component" value="Unassembled WGS sequence"/>
</dbReference>
<feature type="domain" description="Dockerin" evidence="1">
    <location>
        <begin position="2049"/>
        <end position="2118"/>
    </location>
</feature>
<dbReference type="NCBIfam" id="TIGR04183">
    <property type="entry name" value="Por_Secre_tail"/>
    <property type="match status" value="1"/>
</dbReference>
<dbReference type="GO" id="GO:0000272">
    <property type="term" value="P:polysaccharide catabolic process"/>
    <property type="evidence" value="ECO:0007669"/>
    <property type="project" value="InterPro"/>
</dbReference>
<dbReference type="CDD" id="cd14252">
    <property type="entry name" value="Dockerin_like"/>
    <property type="match status" value="1"/>
</dbReference>
<dbReference type="PROSITE" id="PS51766">
    <property type="entry name" value="DOCKERIN"/>
    <property type="match status" value="1"/>
</dbReference>
<protein>
    <submittedName>
        <fullName evidence="2">T9SS type A sorting domain-containing protein</fullName>
    </submittedName>
</protein>
<dbReference type="InterPro" id="IPR036439">
    <property type="entry name" value="Dockerin_dom_sf"/>
</dbReference>
<comment type="caution">
    <text evidence="2">The sequence shown here is derived from an EMBL/GenBank/DDBJ whole genome shotgun (WGS) entry which is preliminary data.</text>
</comment>
<dbReference type="OrthoDB" id="9805017at2"/>
<evidence type="ECO:0000313" key="2">
    <source>
        <dbReference type="EMBL" id="TXF87886.1"/>
    </source>
</evidence>
<dbReference type="EMBL" id="VOXD01000030">
    <property type="protein sequence ID" value="TXF87886.1"/>
    <property type="molecule type" value="Genomic_DNA"/>
</dbReference>
<dbReference type="RefSeq" id="WP_147931997.1">
    <property type="nucleotide sequence ID" value="NZ_VOXD01000030.1"/>
</dbReference>
<proteinExistence type="predicted"/>
<name>A0A5C7FEC0_9BACT</name>
<dbReference type="SUPFAM" id="SSF63446">
    <property type="entry name" value="Type I dockerin domain"/>
    <property type="match status" value="1"/>
</dbReference>
<dbReference type="InterPro" id="IPR026444">
    <property type="entry name" value="Secre_tail"/>
</dbReference>
<dbReference type="Gene3D" id="1.10.1330.10">
    <property type="entry name" value="Dockerin domain"/>
    <property type="match status" value="1"/>
</dbReference>
<organism evidence="2 3">
    <name type="scientific">Neolewinella aurantiaca</name>
    <dbReference type="NCBI Taxonomy" id="2602767"/>
    <lineage>
        <taxon>Bacteria</taxon>
        <taxon>Pseudomonadati</taxon>
        <taxon>Bacteroidota</taxon>
        <taxon>Saprospiria</taxon>
        <taxon>Saprospirales</taxon>
        <taxon>Lewinellaceae</taxon>
        <taxon>Neolewinella</taxon>
    </lineage>
</organism>
<sequence>MTYFSSLAMPLGRLYVTVFSLFLLSGTLFAEGTANLRTADGDPVMLFVGHPDFGDFASYDGPANSRLLFRIAEAGETVYIGMSHLFKSSGIPESFGQFDYRVRSVADGSVVFGPVRVNSNNENLSTFEQAALGPAVFNAGGYPTDDESSFVAPAAGEYYIEFDQNSSNRPRYIGLWDITIANNDVVQTGRVYSRNWAFRVPELDPQVPECAFGAELSTKFYSYTSDGFVTEIDFTDSGFQPLSFNLAFNRTGPGESGDLLADRQSIAGENATANVAEHLIFLEEPDPVLFPDGRCGSVSVSGTLMCQPDETFCIPVTASLPGQVQLLLDFDGNGVYDIDSDRLLAYGFEDSTNLSACVPWDGLLADGSRSPNGATVDIIVSYIQGVQHWALYDGELMRNGFCVTPIRPICNDAGTANLHYDDVNIPDDPGNGAPTRVLDGCECRTDNCRTWTNFEAYPSSDCTVVDENTTGYGDKNTLNTWWFASSQTVTSFDVPIDVASVSGPMIHCPDEEVPVTLIYSSINDISSIRWTGPNGPLVGTNDQETILVSQSGDYSVVVIDEFGCESTNSYMLMDVQCSLNLELLSVSCDDNGTELNQDDDTFTATVRVNGDNSASFTSNGETYAYGVEIEIGPFLIADGNITFTATDETYSCCTESIEIDAPMPCSNGCAITSGEIISTECSDPGTPTDPSDDTFVIVMVLDGVNVGPGWTTERGDSGVYGEEVTFGPYLIADGAQSFQFRDEEDEDCAFTATVQPPMPCSNVCILEPVVSNAVCDDNDTPFDITDDTYTFELNVGMVNAPTVAYNVNGDGAYFYDATVTVGPLPLFGADFTFTIADLGGASCSTTFTLAEDERPTGCEAVCSLNITDSRVSCNDFGTEDPEDDEYSVEIFVTTQNTNSNGWELANGQQGRFNEFVRVGSIVPGSGTLTITIQDQDDPTCLSSIAVDAPEIEVTCPEDVNEITHEVTLQSFEGELTTENDFEAAEQEVCWMSEESFSGQRRYYERFTIARTEEDLTELRLFSFYLYAPADNELLGAVFSQRGEETLDCCNLSNDGPVTAEPSGLLSLPVLPDSLIPEGMVLQQRFSVALRPNEVYSLVTSSVLADETGDFRWLIVSADGEELRIRRPEASAPVTELDTIGAIFDLVDNELTGLFNDAGSLNRFGVPQIDSFCGAFDIVFSDDSLGTCVSARIVRSFSLSLPDTVLNDVCAQTINFRSLNFEDITWPPVQIRFGCSDEFPVDENNHPAPIYTGYPFVYIGGQPVALNGSAGIDLVTDYSDVETIRPEDGGTTILRTWTVQDPCRSVTTTYLQTIKLENNGLPFFSCPISNHYCPIIEEDIMLWPLEQDDCWASIEVPQPDLNNICDSSGWTFTTEVLSLGSNGDTTLYRTLEMNDDRLIENVPPGDYLLYFTGIHPQEEIEGRYCRIRVADLSDPVMVCKSTINLSLPGSGFIGVPISVINQFSYDNCGIDSLQIRSRLVDTTGWSAWDDNRLYFDCNDVGFELTVQLRGVDAAGNENYCSSTVLITDNTDPYCTGLETLYLNCDSLPDHFNAYDTTLLRELFGMPDVVDNCSARATELMPVLTGDNCSPERIRRRFQAVDQHGNLSMGIFMQDIYITPSLSYAIRFPKDAETDCTNFTDTLQIVGSSCDSITSRWVDILLPIEGEECRYVQRNFVITNWCEWDGVSPSIRIERDENCNGIEGEADVWLIRTEDSIYIDTDSLYNNDLPVAEGFCGDNPAGYIRQEAARPGGRYVYSQRFKVFDTIAPVLEITMLDSVCVDTSFCRAPIPATIIVNDACQIDEGQIVVGVDINNNGVIETTSNEVGELTGSFPEYTFATNLPVGIHRYVFTVTDDCGNTVVDEQVFEVYDCYVPALVCRGDRIYNLAPLLEEGDIDNDGIVEEAAVLVEAVDLARCNFADCSGDLTFSLNRVGEKADFSMTSIFLDCDDRYEVYLEVYVWDNAFNPFSVQPDGSIGGRNWRKCEVKVRLQDPNLACNSCQVGESLTLNGHVNSLNGTPITDVEVRTEAGTTVTNGFGGYQLSASVGGSYVLSAAKDIDPREGLSTIDLVILQRHLLGMTTIDNPFLRLAADLNRDGTADIYDLIALRGLILAREELYPEGSLWRFVDANWDGTGTPSEEISIEQLQACGFDHDFIGIRLGDLDDSVGAFAGASTSGRSSVVDAGRPVSLGMENKAFSAGEEVVVTLSLENSTSFAGGQAGLRWNDAALTYLGISSTSLNTEDNFRSGRDYLWMSWANYLTTEEIVSVRFRAQADGQLSDYLAMAEDERLSDEVYGNTLSTHPLFLTWSDAAVTDTAADSAAEVSSVPDNAGLLGVLPNPARSFTRIGVYISEAQRVQITVTDLNGRLLLEASPQLEGGEQWVRVDVQDWPVGAYIFRVQTNDGPLSGRIIRQ</sequence>
<evidence type="ECO:0000313" key="3">
    <source>
        <dbReference type="Proteomes" id="UP000321907"/>
    </source>
</evidence>
<keyword evidence="3" id="KW-1185">Reference proteome</keyword>
<accession>A0A5C7FEC0</accession>
<reference evidence="2 3" key="1">
    <citation type="submission" date="2019-08" db="EMBL/GenBank/DDBJ databases">
        <title>Lewinella sp. strain SSH13 Genome sequencing and assembly.</title>
        <authorList>
            <person name="Kim I."/>
        </authorList>
    </citation>
    <scope>NUCLEOTIDE SEQUENCE [LARGE SCALE GENOMIC DNA]</scope>
    <source>
        <strain evidence="2 3">SSH13</strain>
    </source>
</reference>